<keyword evidence="4" id="KW-0442">Lipid degradation</keyword>
<proteinExistence type="inferred from homology"/>
<keyword evidence="8" id="KW-1185">Reference proteome</keyword>
<reference evidence="9" key="1">
    <citation type="submission" date="2025-08" db="UniProtKB">
        <authorList>
            <consortium name="RefSeq"/>
        </authorList>
    </citation>
    <scope>IDENTIFICATION</scope>
</reference>
<dbReference type="Gene3D" id="3.40.50.1820">
    <property type="entry name" value="alpha/beta hydrolase"/>
    <property type="match status" value="2"/>
</dbReference>
<gene>
    <name evidence="9" type="primary">LOC105362606</name>
</gene>
<dbReference type="SUPFAM" id="SSF53474">
    <property type="entry name" value="alpha/beta-Hydrolases"/>
    <property type="match status" value="1"/>
</dbReference>
<dbReference type="GO" id="GO:0016787">
    <property type="term" value="F:hydrolase activity"/>
    <property type="evidence" value="ECO:0007669"/>
    <property type="project" value="UniProtKB-KW"/>
</dbReference>
<keyword evidence="3" id="KW-0378">Hydrolase</keyword>
<dbReference type="Proteomes" id="UP000695007">
    <property type="component" value="Unplaced"/>
</dbReference>
<feature type="domain" description="Partial AB-hydrolase lipase" evidence="7">
    <location>
        <begin position="25"/>
        <end position="86"/>
    </location>
</feature>
<comment type="similarity">
    <text evidence="1">Belongs to the AB hydrolase superfamily. Lipase family.</text>
</comment>
<keyword evidence="2" id="KW-0732">Signal</keyword>
<dbReference type="InterPro" id="IPR029058">
    <property type="entry name" value="AB_hydrolase_fold"/>
</dbReference>
<evidence type="ECO:0000313" key="8">
    <source>
        <dbReference type="Proteomes" id="UP000695007"/>
    </source>
</evidence>
<sequence length="343" mass="38680">MLAVSGVAGVRAKLDPNPDIELKTDELIKKYGYPFEKHTTITDDGYILCLHRIPYSRGNHENYCSKRPPVLLMHGLGGSSADWILMGPGNSLAYALADMGYDVWLGNNRGNIYSRNHTTMDPTHRYFWDFSYHELGIHDLPSSIDYILARTGRRSLFYVGHSQGTTQFLVMASQKPQYNGKIALATGLAPAAFTGYLRGPITQLTKLTYFGVDKFPVILGHIPAGASWKQLIHYGQGYINPDTFRPFNYGNSKKNILLYGSSIPPPYNLGAITTPVAFFSSNNDWLATPKDVELLTNRLNSVVYHQRISANLFNHYDFLWGRTAPQLVLEPLIQLIEQYRYIH</sequence>
<keyword evidence="6" id="KW-0325">Glycoprotein</keyword>
<dbReference type="RefSeq" id="XP_011498381.1">
    <property type="nucleotide sequence ID" value="XM_011500079.1"/>
</dbReference>
<evidence type="ECO:0000259" key="7">
    <source>
        <dbReference type="Pfam" id="PF04083"/>
    </source>
</evidence>
<protein>
    <submittedName>
        <fullName evidence="9">Lipase 1-like isoform X2</fullName>
    </submittedName>
</protein>
<name>A0AAJ6YHY7_9HYME</name>
<evidence type="ECO:0000256" key="1">
    <source>
        <dbReference type="ARBA" id="ARBA00010701"/>
    </source>
</evidence>
<evidence type="ECO:0000256" key="3">
    <source>
        <dbReference type="ARBA" id="ARBA00022801"/>
    </source>
</evidence>
<dbReference type="PANTHER" id="PTHR11005">
    <property type="entry name" value="LYSOSOMAL ACID LIPASE-RELATED"/>
    <property type="match status" value="1"/>
</dbReference>
<evidence type="ECO:0000313" key="9">
    <source>
        <dbReference type="RefSeq" id="XP_011498381.1"/>
    </source>
</evidence>
<dbReference type="InterPro" id="IPR006693">
    <property type="entry name" value="AB_hydrolase_lipase"/>
</dbReference>
<keyword evidence="5" id="KW-0443">Lipid metabolism</keyword>
<dbReference type="AlphaFoldDB" id="A0AAJ6YHY7"/>
<accession>A0AAJ6YHY7</accession>
<dbReference type="FunFam" id="3.40.50.1820:FF:000057">
    <property type="entry name" value="Lipase"/>
    <property type="match status" value="1"/>
</dbReference>
<dbReference type="GO" id="GO:0016042">
    <property type="term" value="P:lipid catabolic process"/>
    <property type="evidence" value="ECO:0007669"/>
    <property type="project" value="UniProtKB-KW"/>
</dbReference>
<dbReference type="Pfam" id="PF04083">
    <property type="entry name" value="Abhydro_lipase"/>
    <property type="match status" value="1"/>
</dbReference>
<dbReference type="GeneID" id="105362606"/>
<evidence type="ECO:0000256" key="6">
    <source>
        <dbReference type="ARBA" id="ARBA00023180"/>
    </source>
</evidence>
<organism evidence="8 9">
    <name type="scientific">Ceratosolen solmsi marchali</name>
    <dbReference type="NCBI Taxonomy" id="326594"/>
    <lineage>
        <taxon>Eukaryota</taxon>
        <taxon>Metazoa</taxon>
        <taxon>Ecdysozoa</taxon>
        <taxon>Arthropoda</taxon>
        <taxon>Hexapoda</taxon>
        <taxon>Insecta</taxon>
        <taxon>Pterygota</taxon>
        <taxon>Neoptera</taxon>
        <taxon>Endopterygota</taxon>
        <taxon>Hymenoptera</taxon>
        <taxon>Apocrita</taxon>
        <taxon>Proctotrupomorpha</taxon>
        <taxon>Chalcidoidea</taxon>
        <taxon>Agaonidae</taxon>
        <taxon>Agaoninae</taxon>
        <taxon>Ceratosolen</taxon>
    </lineage>
</organism>
<evidence type="ECO:0000256" key="4">
    <source>
        <dbReference type="ARBA" id="ARBA00022963"/>
    </source>
</evidence>
<evidence type="ECO:0000256" key="2">
    <source>
        <dbReference type="ARBA" id="ARBA00022729"/>
    </source>
</evidence>
<evidence type="ECO:0000256" key="5">
    <source>
        <dbReference type="ARBA" id="ARBA00023098"/>
    </source>
</evidence>